<proteinExistence type="predicted"/>
<sequence length="52" mass="6232">MSVNGQAPQIIIEKKVIFSRDKQYFYNHFLLLNSMCCMDTFPRKINENKYTI</sequence>
<dbReference type="KEGG" id="ete:ETEE_2037"/>
<dbReference type="Proteomes" id="UP000028681">
    <property type="component" value="Chromosome"/>
</dbReference>
<protein>
    <submittedName>
        <fullName evidence="1">Uncharacterized protein</fullName>
    </submittedName>
</protein>
<organism evidence="1 2">
    <name type="scientific">Edwardsiella anguillarum ET080813</name>
    <dbReference type="NCBI Taxonomy" id="667120"/>
    <lineage>
        <taxon>Bacteria</taxon>
        <taxon>Pseudomonadati</taxon>
        <taxon>Pseudomonadota</taxon>
        <taxon>Gammaproteobacteria</taxon>
        <taxon>Enterobacterales</taxon>
        <taxon>Hafniaceae</taxon>
        <taxon>Edwardsiella</taxon>
    </lineage>
</organism>
<accession>A0A076LP50</accession>
<evidence type="ECO:0000313" key="2">
    <source>
        <dbReference type="Proteomes" id="UP000028681"/>
    </source>
</evidence>
<dbReference type="AlphaFoldDB" id="A0A076LP50"/>
<dbReference type="HOGENOM" id="CLU_3079354_0_0_6"/>
<name>A0A076LP50_9GAMM</name>
<dbReference type="EMBL" id="CP006664">
    <property type="protein sequence ID" value="AIJ08482.1"/>
    <property type="molecule type" value="Genomic_DNA"/>
</dbReference>
<evidence type="ECO:0000313" key="1">
    <source>
        <dbReference type="EMBL" id="AIJ08482.1"/>
    </source>
</evidence>
<gene>
    <name evidence="1" type="ORF">ETEE_2037</name>
</gene>
<reference evidence="1 2" key="1">
    <citation type="journal article" date="2012" name="PLoS ONE">
        <title>Edwardsiella comparative phylogenomics reveal the new intra/inter-species taxonomic relationships, virulence evolution and niche adaptation mechanisms.</title>
        <authorList>
            <person name="Yang M."/>
            <person name="Lv Y."/>
            <person name="Xiao J."/>
            <person name="Wu H."/>
            <person name="Zheng H."/>
            <person name="Liu Q."/>
            <person name="Zhang Y."/>
            <person name="Wang Q."/>
        </authorList>
    </citation>
    <scope>NUCLEOTIDE SEQUENCE [LARGE SCALE GENOMIC DNA]</scope>
    <source>
        <strain evidence="2">080813</strain>
    </source>
</reference>